<feature type="compositionally biased region" description="Low complexity" evidence="6">
    <location>
        <begin position="479"/>
        <end position="490"/>
    </location>
</feature>
<evidence type="ECO:0000256" key="4">
    <source>
        <dbReference type="ARBA" id="ARBA00022801"/>
    </source>
</evidence>
<dbReference type="EC" id="3.2.1.22" evidence="3"/>
<dbReference type="PANTHER" id="PTHR11452">
    <property type="entry name" value="ALPHA-GALACTOSIDASE/ALPHA-N-ACETYLGALACTOSAMINIDASE"/>
    <property type="match status" value="1"/>
</dbReference>
<organism evidence="8 9">
    <name type="scientific">Trichoglossum hirsutum</name>
    <dbReference type="NCBI Taxonomy" id="265104"/>
    <lineage>
        <taxon>Eukaryota</taxon>
        <taxon>Fungi</taxon>
        <taxon>Dikarya</taxon>
        <taxon>Ascomycota</taxon>
        <taxon>Pezizomycotina</taxon>
        <taxon>Geoglossomycetes</taxon>
        <taxon>Geoglossales</taxon>
        <taxon>Geoglossaceae</taxon>
        <taxon>Trichoglossum</taxon>
    </lineage>
</organism>
<evidence type="ECO:0000256" key="5">
    <source>
        <dbReference type="ARBA" id="ARBA00023295"/>
    </source>
</evidence>
<evidence type="ECO:0000256" key="3">
    <source>
        <dbReference type="ARBA" id="ARBA00012755"/>
    </source>
</evidence>
<sequence>MLTPAAIGILLASVVASAAGSDVLHFETTPNGFNAPPRGWNSFGLQALSPPLNFEQESVISQCDALADNLGKYGYEYCSLDSGWSIGDHGDENGRIDYDSSKFDIPALANHLHGKKLKLGVYILPGYFSKDKDKQIYGTNPPVKLSDVGTGECDGLARCAFDYTKPAAQKYCNSVVDQFASWGVDFIKLDFITPGSPDNNAGLPADSSGSVICYHKAIAQNGRKMRLDISWKLERNDTYYSIWKNNLLKFENSADSMRVDQDINNSNQPTLTSWKTVQRTIEQYRQYISLQVPKGQPLTIYPDMDNLFVGNKASLTGLSDGQRQTVMTHWIGAAANLILGSDMTKLDSLGLSLLTNTRAQDVAKFTASYPMRPLEGNNNNMKGSPKQIWIAGPDPTTGVAVIVLANYGASGDNSLFDPAPAGGKQELKFALKDFGLSQDSYCVKDTWNPKNDRNVTCTETISVSLDDGESRLWKVVPQTGRNAGGNTTNTWSRTGSIKPTASPL</sequence>
<comment type="similarity">
    <text evidence="2">Belongs to the glycosyl hydrolase 27 family.</text>
</comment>
<comment type="catalytic activity">
    <reaction evidence="1">
        <text>Hydrolysis of terminal, non-reducing alpha-D-galactose residues in alpha-D-galactosides, including galactose oligosaccharides, galactomannans and galactolipids.</text>
        <dbReference type="EC" id="3.2.1.22"/>
    </reaction>
</comment>
<feature type="signal peptide" evidence="7">
    <location>
        <begin position="1"/>
        <end position="20"/>
    </location>
</feature>
<keyword evidence="4" id="KW-0378">Hydrolase</keyword>
<feature type="chain" id="PRO_5040270439" description="alpha-galactosidase" evidence="7">
    <location>
        <begin position="21"/>
        <end position="504"/>
    </location>
</feature>
<dbReference type="Proteomes" id="UP000750711">
    <property type="component" value="Unassembled WGS sequence"/>
</dbReference>
<protein>
    <recommendedName>
        <fullName evidence="3">alpha-galactosidase</fullName>
        <ecNumber evidence="3">3.2.1.22</ecNumber>
    </recommendedName>
</protein>
<dbReference type="SUPFAM" id="SSF51445">
    <property type="entry name" value="(Trans)glycosidases"/>
    <property type="match status" value="1"/>
</dbReference>
<keyword evidence="5" id="KW-0326">Glycosidase</keyword>
<name>A0A9P8L8A7_9PEZI</name>
<accession>A0A9P8L8A7</accession>
<keyword evidence="7" id="KW-0732">Signal</keyword>
<dbReference type="InterPro" id="IPR013785">
    <property type="entry name" value="Aldolase_TIM"/>
</dbReference>
<reference evidence="8" key="1">
    <citation type="submission" date="2021-03" db="EMBL/GenBank/DDBJ databases">
        <title>Comparative genomics and phylogenomic investigation of the class Geoglossomycetes provide insights into ecological specialization and systematics.</title>
        <authorList>
            <person name="Melie T."/>
            <person name="Pirro S."/>
            <person name="Miller A.N."/>
            <person name="Quandt A."/>
        </authorList>
    </citation>
    <scope>NUCLEOTIDE SEQUENCE</scope>
    <source>
        <strain evidence="8">CAQ_001_2017</strain>
    </source>
</reference>
<evidence type="ECO:0000256" key="6">
    <source>
        <dbReference type="SAM" id="MobiDB-lite"/>
    </source>
</evidence>
<dbReference type="EMBL" id="JAGHQM010001216">
    <property type="protein sequence ID" value="KAH0556125.1"/>
    <property type="molecule type" value="Genomic_DNA"/>
</dbReference>
<dbReference type="AlphaFoldDB" id="A0A9P8L8A7"/>
<dbReference type="InterPro" id="IPR002241">
    <property type="entry name" value="Glyco_hydro_27"/>
</dbReference>
<evidence type="ECO:0000256" key="2">
    <source>
        <dbReference type="ARBA" id="ARBA00009743"/>
    </source>
</evidence>
<keyword evidence="9" id="KW-1185">Reference proteome</keyword>
<evidence type="ECO:0000313" key="9">
    <source>
        <dbReference type="Proteomes" id="UP000750711"/>
    </source>
</evidence>
<evidence type="ECO:0000256" key="7">
    <source>
        <dbReference type="SAM" id="SignalP"/>
    </source>
</evidence>
<dbReference type="InterPro" id="IPR017853">
    <property type="entry name" value="GH"/>
</dbReference>
<proteinExistence type="inferred from homology"/>
<dbReference type="GO" id="GO:0005975">
    <property type="term" value="P:carbohydrate metabolic process"/>
    <property type="evidence" value="ECO:0007669"/>
    <property type="project" value="InterPro"/>
</dbReference>
<feature type="compositionally biased region" description="Polar residues" evidence="6">
    <location>
        <begin position="491"/>
        <end position="504"/>
    </location>
</feature>
<feature type="region of interest" description="Disordered" evidence="6">
    <location>
        <begin position="478"/>
        <end position="504"/>
    </location>
</feature>
<dbReference type="PANTHER" id="PTHR11452:SF33">
    <property type="entry name" value="ALPHA-GALACTOSIDASE 2"/>
    <property type="match status" value="1"/>
</dbReference>
<comment type="caution">
    <text evidence="8">The sequence shown here is derived from an EMBL/GenBank/DDBJ whole genome shotgun (WGS) entry which is preliminary data.</text>
</comment>
<evidence type="ECO:0000313" key="8">
    <source>
        <dbReference type="EMBL" id="KAH0556125.1"/>
    </source>
</evidence>
<dbReference type="GO" id="GO:0004557">
    <property type="term" value="F:alpha-galactosidase activity"/>
    <property type="evidence" value="ECO:0007669"/>
    <property type="project" value="UniProtKB-EC"/>
</dbReference>
<dbReference type="CDD" id="cd14792">
    <property type="entry name" value="GH27"/>
    <property type="match status" value="1"/>
</dbReference>
<dbReference type="Gene3D" id="3.20.20.70">
    <property type="entry name" value="Aldolase class I"/>
    <property type="match status" value="1"/>
</dbReference>
<dbReference type="Pfam" id="PF16499">
    <property type="entry name" value="Melibiase_2"/>
    <property type="match status" value="2"/>
</dbReference>
<gene>
    <name evidence="8" type="ORF">GP486_005942</name>
</gene>
<evidence type="ECO:0000256" key="1">
    <source>
        <dbReference type="ARBA" id="ARBA00001255"/>
    </source>
</evidence>